<evidence type="ECO:0008006" key="5">
    <source>
        <dbReference type="Google" id="ProtNLM"/>
    </source>
</evidence>
<feature type="compositionally biased region" description="Low complexity" evidence="2">
    <location>
        <begin position="159"/>
        <end position="177"/>
    </location>
</feature>
<dbReference type="InterPro" id="IPR052618">
    <property type="entry name" value="ComplexI_NDUFA12"/>
</dbReference>
<evidence type="ECO:0000256" key="1">
    <source>
        <dbReference type="ARBA" id="ARBA00007355"/>
    </source>
</evidence>
<evidence type="ECO:0000313" key="3">
    <source>
        <dbReference type="EMBL" id="KAJ4488650.1"/>
    </source>
</evidence>
<dbReference type="Pfam" id="PF05071">
    <property type="entry name" value="NDUFA12"/>
    <property type="match status" value="1"/>
</dbReference>
<gene>
    <name evidence="3" type="ORF">C8R41DRAFT_981824</name>
</gene>
<dbReference type="EMBL" id="JANVFT010000046">
    <property type="protein sequence ID" value="KAJ4488650.1"/>
    <property type="molecule type" value="Genomic_DNA"/>
</dbReference>
<sequence>MSKPSLFRTIWRNLWHPTGFVGRDLEGSACSFVPQRFRDDPNLLVGNSYYEKSNPLKSAGYARSKRSVKYRNPDDMWKYIGGSNRLPIQWSAWLAHTRPNPPSIQELQMDLVRQQRVQHNAALIEASFQQERAQLRIQDGGFSEIPSTSSDLQPSHVQEISSISASDSASSPSMPSVPEAPPVSPPESTSNTDPGTSLGAQRLGSSLPKTGSDEYQPESWTPKLRIRQG</sequence>
<comment type="caution">
    <text evidence="3">The sequence shown here is derived from an EMBL/GenBank/DDBJ whole genome shotgun (WGS) entry which is preliminary data.</text>
</comment>
<dbReference type="InterPro" id="IPR007763">
    <property type="entry name" value="NDUFA12"/>
</dbReference>
<dbReference type="PANTHER" id="PTHR32470:SF2">
    <property type="entry name" value="NADH DEHYDROGENASE [UBIQUINONE] 1 ALPHA SUBCOMPLEX ASSEMBLY FACTOR 2"/>
    <property type="match status" value="1"/>
</dbReference>
<evidence type="ECO:0000313" key="4">
    <source>
        <dbReference type="Proteomes" id="UP001150217"/>
    </source>
</evidence>
<comment type="similarity">
    <text evidence="1">Belongs to the complex I NDUFA12 subunit family.</text>
</comment>
<accession>A0ABQ8VDI2</accession>
<feature type="region of interest" description="Disordered" evidence="2">
    <location>
        <begin position="141"/>
        <end position="229"/>
    </location>
</feature>
<dbReference type="Proteomes" id="UP001150217">
    <property type="component" value="Unassembled WGS sequence"/>
</dbReference>
<dbReference type="PANTHER" id="PTHR32470">
    <property type="entry name" value="ADH DEHYDROGENASE [UBIQUINONE] 1 ALPHA SUBCOMPLEX ASSEMBLY FACTOR 2"/>
    <property type="match status" value="1"/>
</dbReference>
<reference evidence="3" key="1">
    <citation type="submission" date="2022-08" db="EMBL/GenBank/DDBJ databases">
        <title>A Global Phylogenomic Analysis of the Shiitake Genus Lentinula.</title>
        <authorList>
            <consortium name="DOE Joint Genome Institute"/>
            <person name="Sierra-Patev S."/>
            <person name="Min B."/>
            <person name="Naranjo-Ortiz M."/>
            <person name="Looney B."/>
            <person name="Konkel Z."/>
            <person name="Slot J.C."/>
            <person name="Sakamoto Y."/>
            <person name="Steenwyk J.L."/>
            <person name="Rokas A."/>
            <person name="Carro J."/>
            <person name="Camarero S."/>
            <person name="Ferreira P."/>
            <person name="Molpeceres G."/>
            <person name="Ruiz-Duenas F.J."/>
            <person name="Serrano A."/>
            <person name="Henrissat B."/>
            <person name="Drula E."/>
            <person name="Hughes K.W."/>
            <person name="Mata J.L."/>
            <person name="Ishikawa N.K."/>
            <person name="Vargas-Isla R."/>
            <person name="Ushijima S."/>
            <person name="Smith C.A."/>
            <person name="Ahrendt S."/>
            <person name="Andreopoulos W."/>
            <person name="He G."/>
            <person name="Labutti K."/>
            <person name="Lipzen A."/>
            <person name="Ng V."/>
            <person name="Riley R."/>
            <person name="Sandor L."/>
            <person name="Barry K."/>
            <person name="Martinez A.T."/>
            <person name="Xiao Y."/>
            <person name="Gibbons J.G."/>
            <person name="Terashima K."/>
            <person name="Grigoriev I.V."/>
            <person name="Hibbett D.S."/>
        </authorList>
    </citation>
    <scope>NUCLEOTIDE SEQUENCE</scope>
    <source>
        <strain evidence="3">RHP3577 ss4</strain>
    </source>
</reference>
<name>A0ABQ8VDI2_9AGAR</name>
<protein>
    <recommendedName>
        <fullName evidence="5">NADH dehydrogenase [ubiquinone] 1 alpha subcomplex subunit</fullName>
    </recommendedName>
</protein>
<proteinExistence type="inferred from homology"/>
<evidence type="ECO:0000256" key="2">
    <source>
        <dbReference type="SAM" id="MobiDB-lite"/>
    </source>
</evidence>
<feature type="compositionally biased region" description="Polar residues" evidence="2">
    <location>
        <begin position="191"/>
        <end position="209"/>
    </location>
</feature>
<organism evidence="3 4">
    <name type="scientific">Lentinula lateritia</name>
    <dbReference type="NCBI Taxonomy" id="40482"/>
    <lineage>
        <taxon>Eukaryota</taxon>
        <taxon>Fungi</taxon>
        <taxon>Dikarya</taxon>
        <taxon>Basidiomycota</taxon>
        <taxon>Agaricomycotina</taxon>
        <taxon>Agaricomycetes</taxon>
        <taxon>Agaricomycetidae</taxon>
        <taxon>Agaricales</taxon>
        <taxon>Marasmiineae</taxon>
        <taxon>Omphalotaceae</taxon>
        <taxon>Lentinula</taxon>
    </lineage>
</organism>
<feature type="compositionally biased region" description="Polar residues" evidence="2">
    <location>
        <begin position="145"/>
        <end position="158"/>
    </location>
</feature>
<keyword evidence="4" id="KW-1185">Reference proteome</keyword>